<protein>
    <recommendedName>
        <fullName evidence="1">Right handed beta helix domain-containing protein</fullName>
    </recommendedName>
</protein>
<name>X1VZK2_9ZZZZ</name>
<evidence type="ECO:0000313" key="2">
    <source>
        <dbReference type="EMBL" id="GAJ18600.1"/>
    </source>
</evidence>
<dbReference type="Gene3D" id="2.160.20.10">
    <property type="entry name" value="Single-stranded right-handed beta-helix, Pectin lyase-like"/>
    <property type="match status" value="1"/>
</dbReference>
<dbReference type="EMBL" id="BARW01037851">
    <property type="protein sequence ID" value="GAJ18600.1"/>
    <property type="molecule type" value="Genomic_DNA"/>
</dbReference>
<sequence length="186" mass="19290">GFTIQNATKAGILLGITSGVKINNNVIQGCTRYGIIGGEATNGHIGSNLIQDCQIGVYLDRGSGATIEKNTIDGMELTAIVLTGGGGLDVQNTLIVDNVLTNNGESGINIALAAEGTTITRNTISGNFDGIRIWECLVGDIAASTTHINQNNIAGNENYGVLNEIATLVDATNNWWGTTVAENISA</sequence>
<dbReference type="InterPro" id="IPR012334">
    <property type="entry name" value="Pectin_lyas_fold"/>
</dbReference>
<gene>
    <name evidence="2" type="ORF">S12H4_58314</name>
</gene>
<dbReference type="InterPro" id="IPR006626">
    <property type="entry name" value="PbH1"/>
</dbReference>
<dbReference type="AlphaFoldDB" id="X1VZK2"/>
<accession>X1VZK2</accession>
<feature type="non-terminal residue" evidence="2">
    <location>
        <position position="186"/>
    </location>
</feature>
<evidence type="ECO:0000259" key="1">
    <source>
        <dbReference type="Pfam" id="PF13229"/>
    </source>
</evidence>
<comment type="caution">
    <text evidence="2">The sequence shown here is derived from an EMBL/GenBank/DDBJ whole genome shotgun (WGS) entry which is preliminary data.</text>
</comment>
<dbReference type="InterPro" id="IPR039448">
    <property type="entry name" value="Beta_helix"/>
</dbReference>
<dbReference type="SUPFAM" id="SSF51126">
    <property type="entry name" value="Pectin lyase-like"/>
    <property type="match status" value="1"/>
</dbReference>
<proteinExistence type="predicted"/>
<reference evidence="2" key="1">
    <citation type="journal article" date="2014" name="Front. Microbiol.">
        <title>High frequency of phylogenetically diverse reductive dehalogenase-homologous genes in deep subseafloor sedimentary metagenomes.</title>
        <authorList>
            <person name="Kawai M."/>
            <person name="Futagami T."/>
            <person name="Toyoda A."/>
            <person name="Takaki Y."/>
            <person name="Nishi S."/>
            <person name="Hori S."/>
            <person name="Arai W."/>
            <person name="Tsubouchi T."/>
            <person name="Morono Y."/>
            <person name="Uchiyama I."/>
            <person name="Ito T."/>
            <person name="Fujiyama A."/>
            <person name="Inagaki F."/>
            <person name="Takami H."/>
        </authorList>
    </citation>
    <scope>NUCLEOTIDE SEQUENCE</scope>
    <source>
        <strain evidence="2">Expedition CK06-06</strain>
    </source>
</reference>
<dbReference type="InterPro" id="IPR011050">
    <property type="entry name" value="Pectin_lyase_fold/virulence"/>
</dbReference>
<dbReference type="Pfam" id="PF13229">
    <property type="entry name" value="Beta_helix"/>
    <property type="match status" value="1"/>
</dbReference>
<organism evidence="2">
    <name type="scientific">marine sediment metagenome</name>
    <dbReference type="NCBI Taxonomy" id="412755"/>
    <lineage>
        <taxon>unclassified sequences</taxon>
        <taxon>metagenomes</taxon>
        <taxon>ecological metagenomes</taxon>
    </lineage>
</organism>
<feature type="non-terminal residue" evidence="2">
    <location>
        <position position="1"/>
    </location>
</feature>
<feature type="domain" description="Right handed beta helix" evidence="1">
    <location>
        <begin position="3"/>
        <end position="134"/>
    </location>
</feature>
<dbReference type="SMART" id="SM00710">
    <property type="entry name" value="PbH1"/>
    <property type="match status" value="5"/>
</dbReference>